<evidence type="ECO:0000256" key="1">
    <source>
        <dbReference type="ARBA" id="ARBA00023125"/>
    </source>
</evidence>
<proteinExistence type="predicted"/>
<dbReference type="PROSITE" id="PS50977">
    <property type="entry name" value="HTH_TETR_2"/>
    <property type="match status" value="1"/>
</dbReference>
<keyword evidence="5" id="KW-1185">Reference proteome</keyword>
<feature type="DNA-binding region" description="H-T-H motif" evidence="2">
    <location>
        <begin position="33"/>
        <end position="52"/>
    </location>
</feature>
<dbReference type="PANTHER" id="PTHR30055">
    <property type="entry name" value="HTH-TYPE TRANSCRIPTIONAL REGULATOR RUTR"/>
    <property type="match status" value="1"/>
</dbReference>
<dbReference type="AlphaFoldDB" id="A0A4R5KIH0"/>
<dbReference type="Gene3D" id="1.10.357.10">
    <property type="entry name" value="Tetracycline Repressor, domain 2"/>
    <property type="match status" value="1"/>
</dbReference>
<dbReference type="PANTHER" id="PTHR30055:SF231">
    <property type="entry name" value="TRANSCRIPTIONAL REGULATORY PROTEIN (PROBABLY DEOR-FAMILY)-RELATED"/>
    <property type="match status" value="1"/>
</dbReference>
<name>A0A4R5KIH0_9MICC</name>
<evidence type="ECO:0000256" key="2">
    <source>
        <dbReference type="PROSITE-ProRule" id="PRU00335"/>
    </source>
</evidence>
<dbReference type="Pfam" id="PF17940">
    <property type="entry name" value="TetR_C_31"/>
    <property type="match status" value="1"/>
</dbReference>
<dbReference type="PRINTS" id="PR00455">
    <property type="entry name" value="HTHTETR"/>
</dbReference>
<keyword evidence="1 2" id="KW-0238">DNA-binding</keyword>
<dbReference type="GO" id="GO:0003700">
    <property type="term" value="F:DNA-binding transcription factor activity"/>
    <property type="evidence" value="ECO:0007669"/>
    <property type="project" value="TreeGrafter"/>
</dbReference>
<gene>
    <name evidence="4" type="ORF">E1809_14065</name>
</gene>
<dbReference type="SUPFAM" id="SSF46689">
    <property type="entry name" value="Homeodomain-like"/>
    <property type="match status" value="1"/>
</dbReference>
<evidence type="ECO:0000313" key="4">
    <source>
        <dbReference type="EMBL" id="TDF94217.1"/>
    </source>
</evidence>
<organism evidence="4 5">
    <name type="scientific">Arthrobacter terricola</name>
    <dbReference type="NCBI Taxonomy" id="2547396"/>
    <lineage>
        <taxon>Bacteria</taxon>
        <taxon>Bacillati</taxon>
        <taxon>Actinomycetota</taxon>
        <taxon>Actinomycetes</taxon>
        <taxon>Micrococcales</taxon>
        <taxon>Micrococcaceae</taxon>
        <taxon>Arthrobacter</taxon>
    </lineage>
</organism>
<reference evidence="4 5" key="1">
    <citation type="submission" date="2019-03" db="EMBL/GenBank/DDBJ databases">
        <title>Whole genome sequence of Arthrobacter sp JH1-1.</title>
        <authorList>
            <person name="Trinh H.N."/>
        </authorList>
    </citation>
    <scope>NUCLEOTIDE SEQUENCE [LARGE SCALE GENOMIC DNA]</scope>
    <source>
        <strain evidence="4 5">JH1-1</strain>
    </source>
</reference>
<dbReference type="SUPFAM" id="SSF48498">
    <property type="entry name" value="Tetracyclin repressor-like, C-terminal domain"/>
    <property type="match status" value="1"/>
</dbReference>
<dbReference type="Pfam" id="PF00440">
    <property type="entry name" value="TetR_N"/>
    <property type="match status" value="1"/>
</dbReference>
<dbReference type="RefSeq" id="WP_133204869.1">
    <property type="nucleotide sequence ID" value="NZ_SMRU01000016.1"/>
</dbReference>
<dbReference type="EMBL" id="SMRU01000016">
    <property type="protein sequence ID" value="TDF94217.1"/>
    <property type="molecule type" value="Genomic_DNA"/>
</dbReference>
<feature type="domain" description="HTH tetR-type" evidence="3">
    <location>
        <begin position="10"/>
        <end position="70"/>
    </location>
</feature>
<dbReference type="Proteomes" id="UP000295511">
    <property type="component" value="Unassembled WGS sequence"/>
</dbReference>
<dbReference type="OrthoDB" id="9816296at2"/>
<dbReference type="GO" id="GO:0000976">
    <property type="term" value="F:transcription cis-regulatory region binding"/>
    <property type="evidence" value="ECO:0007669"/>
    <property type="project" value="TreeGrafter"/>
</dbReference>
<sequence length="195" mass="20828">MGEHVSGGYGTGKEALLAATVHVVARKGLRGLTYRAVAEIAGVNNSLVAHHFGSRDALIEAALDWSVNRSIGLSGLENLPTNEEDFCGRLMALIRENPDIQTFQYEMILEARRRPELAGAVRRLYKSYISAISTGLGHIGISGDTGVAQAAFAALDGLVLQLIAGMDEDGVERSIRVLWAALARATETPASSERP</sequence>
<dbReference type="InterPro" id="IPR036271">
    <property type="entry name" value="Tet_transcr_reg_TetR-rel_C_sf"/>
</dbReference>
<dbReference type="InterPro" id="IPR041583">
    <property type="entry name" value="TetR_C_31"/>
</dbReference>
<comment type="caution">
    <text evidence="4">The sequence shown here is derived from an EMBL/GenBank/DDBJ whole genome shotgun (WGS) entry which is preliminary data.</text>
</comment>
<evidence type="ECO:0000313" key="5">
    <source>
        <dbReference type="Proteomes" id="UP000295511"/>
    </source>
</evidence>
<protein>
    <submittedName>
        <fullName evidence="4">TetR/AcrR family transcriptional regulator</fullName>
    </submittedName>
</protein>
<dbReference type="InterPro" id="IPR009057">
    <property type="entry name" value="Homeodomain-like_sf"/>
</dbReference>
<evidence type="ECO:0000259" key="3">
    <source>
        <dbReference type="PROSITE" id="PS50977"/>
    </source>
</evidence>
<dbReference type="InterPro" id="IPR050109">
    <property type="entry name" value="HTH-type_TetR-like_transc_reg"/>
</dbReference>
<accession>A0A4R5KIH0</accession>
<dbReference type="InterPro" id="IPR001647">
    <property type="entry name" value="HTH_TetR"/>
</dbReference>